<reference evidence="2" key="2">
    <citation type="journal article" date="2021" name="Microbiome">
        <title>Successional dynamics and alternative stable states in a saline activated sludge microbial community over 9 years.</title>
        <authorList>
            <person name="Wang Y."/>
            <person name="Ye J."/>
            <person name="Ju F."/>
            <person name="Liu L."/>
            <person name="Boyd J.A."/>
            <person name="Deng Y."/>
            <person name="Parks D.H."/>
            <person name="Jiang X."/>
            <person name="Yin X."/>
            <person name="Woodcroft B.J."/>
            <person name="Tyson G.W."/>
            <person name="Hugenholtz P."/>
            <person name="Polz M.F."/>
            <person name="Zhang T."/>
        </authorList>
    </citation>
    <scope>NUCLEOTIDE SEQUENCE</scope>
    <source>
        <strain evidence="2">HKST-UBA02</strain>
    </source>
</reference>
<dbReference type="EMBL" id="JAGQHS010000169">
    <property type="protein sequence ID" value="MCA9758407.1"/>
    <property type="molecule type" value="Genomic_DNA"/>
</dbReference>
<dbReference type="SUPFAM" id="SSF51126">
    <property type="entry name" value="Pectin lyase-like"/>
    <property type="match status" value="1"/>
</dbReference>
<dbReference type="InterPro" id="IPR011050">
    <property type="entry name" value="Pectin_lyase_fold/virulence"/>
</dbReference>
<evidence type="ECO:0000313" key="2">
    <source>
        <dbReference type="EMBL" id="MCA9758407.1"/>
    </source>
</evidence>
<dbReference type="Proteomes" id="UP000739538">
    <property type="component" value="Unassembled WGS sequence"/>
</dbReference>
<name>A0A956SF60_UNCEI</name>
<organism evidence="2 3">
    <name type="scientific">Eiseniibacteriota bacterium</name>
    <dbReference type="NCBI Taxonomy" id="2212470"/>
    <lineage>
        <taxon>Bacteria</taxon>
        <taxon>Candidatus Eiseniibacteriota</taxon>
    </lineage>
</organism>
<feature type="compositionally biased region" description="Low complexity" evidence="1">
    <location>
        <begin position="1"/>
        <end position="37"/>
    </location>
</feature>
<proteinExistence type="predicted"/>
<evidence type="ECO:0000256" key="1">
    <source>
        <dbReference type="SAM" id="MobiDB-lite"/>
    </source>
</evidence>
<comment type="caution">
    <text evidence="2">The sequence shown here is derived from an EMBL/GenBank/DDBJ whole genome shotgun (WGS) entry which is preliminary data.</text>
</comment>
<gene>
    <name evidence="2" type="ORF">KDA27_21605</name>
</gene>
<dbReference type="AlphaFoldDB" id="A0A956SF60"/>
<accession>A0A956SF60</accession>
<dbReference type="InterPro" id="IPR012334">
    <property type="entry name" value="Pectin_lyas_fold"/>
</dbReference>
<reference evidence="2" key="1">
    <citation type="submission" date="2020-04" db="EMBL/GenBank/DDBJ databases">
        <authorList>
            <person name="Zhang T."/>
        </authorList>
    </citation>
    <scope>NUCLEOTIDE SEQUENCE</scope>
    <source>
        <strain evidence="2">HKST-UBA02</strain>
    </source>
</reference>
<feature type="region of interest" description="Disordered" evidence="1">
    <location>
        <begin position="1"/>
        <end position="45"/>
    </location>
</feature>
<evidence type="ECO:0000313" key="3">
    <source>
        <dbReference type="Proteomes" id="UP000739538"/>
    </source>
</evidence>
<protein>
    <submittedName>
        <fullName evidence="2">Right-handed parallel beta-helix repeat-containing protein</fullName>
    </submittedName>
</protein>
<dbReference type="Gene3D" id="2.160.20.10">
    <property type="entry name" value="Single-stranded right-handed beta-helix, Pectin lyase-like"/>
    <property type="match status" value="1"/>
</dbReference>
<sequence>MSSTSASPPSTRSSPSTGTLPPSGSGAATTGNASGVSERAQQRDLEQGAARDLDYLAMQRTLRRALAETVPASGALTTHSEGNVVAASASELERALASASAGDVVFLPSAVQVDWTGRKPLRVPSGVTLASDRAVGSSTGARIYTNDLGATLLVAADGSRIAGLDLMGPDPSDRTYQLERLEAERGRDGYYTVPAAIGVLVEGSGVAIENCEVWAFGRSGIELTPGAEDVAIRHCFLHHNQRIGLGYGVYLDRANALVEANLFDWYRHCVAGSGLPGTSYEARFNFVLANASGHAFDMHGGRDRGDGTNTAGTTIRIHDNIVEAGQFPAVVIRGRAEQPVEIYSNQFRNPDAAFSIVLDASADAARIQDNSFGVSSVRTR</sequence>